<feature type="transmembrane region" description="Helical" evidence="1">
    <location>
        <begin position="132"/>
        <end position="151"/>
    </location>
</feature>
<evidence type="ECO:0000313" key="3">
    <source>
        <dbReference type="Proteomes" id="UP000094527"/>
    </source>
</evidence>
<keyword evidence="1" id="KW-0812">Transmembrane</keyword>
<dbReference type="EMBL" id="LJIJ01000934">
    <property type="protein sequence ID" value="ODM93681.1"/>
    <property type="molecule type" value="Genomic_DNA"/>
</dbReference>
<gene>
    <name evidence="2" type="ORF">Ocin01_13001</name>
</gene>
<keyword evidence="1" id="KW-1133">Transmembrane helix</keyword>
<dbReference type="Proteomes" id="UP000094527">
    <property type="component" value="Unassembled WGS sequence"/>
</dbReference>
<comment type="caution">
    <text evidence="2">The sequence shown here is derived from an EMBL/GenBank/DDBJ whole genome shotgun (WGS) entry which is preliminary data.</text>
</comment>
<protein>
    <recommendedName>
        <fullName evidence="4">Transmembrane protein</fullName>
    </recommendedName>
</protein>
<sequence length="203" mass="23843">MAPYFRFPETDSIQQRFWGFPPRNPTCGLFSFETGTKIYAWGKIICCACICLLIALLCLSPLIIHHSDKDYAEFMKNPKMIENTEWVDKIYLKQSHIFLQALLFVSFILVAIEWFIIWKLKKAVVERDLPQLKKCFFVICLLNLLSLPFYFDLDLMSSGTFLIQLPFFIFEVMGLIFTHAFIVSLIRPDYSQQDDLNRIQFNP</sequence>
<keyword evidence="1" id="KW-0472">Membrane</keyword>
<organism evidence="2 3">
    <name type="scientific">Orchesella cincta</name>
    <name type="common">Springtail</name>
    <name type="synonym">Podura cincta</name>
    <dbReference type="NCBI Taxonomy" id="48709"/>
    <lineage>
        <taxon>Eukaryota</taxon>
        <taxon>Metazoa</taxon>
        <taxon>Ecdysozoa</taxon>
        <taxon>Arthropoda</taxon>
        <taxon>Hexapoda</taxon>
        <taxon>Collembola</taxon>
        <taxon>Entomobryomorpha</taxon>
        <taxon>Entomobryoidea</taxon>
        <taxon>Orchesellidae</taxon>
        <taxon>Orchesellinae</taxon>
        <taxon>Orchesella</taxon>
    </lineage>
</organism>
<keyword evidence="3" id="KW-1185">Reference proteome</keyword>
<dbReference type="AlphaFoldDB" id="A0A1D2MLA4"/>
<proteinExistence type="predicted"/>
<feature type="transmembrane region" description="Helical" evidence="1">
    <location>
        <begin position="97"/>
        <end position="120"/>
    </location>
</feature>
<evidence type="ECO:0008006" key="4">
    <source>
        <dbReference type="Google" id="ProtNLM"/>
    </source>
</evidence>
<name>A0A1D2MLA4_ORCCI</name>
<reference evidence="2 3" key="1">
    <citation type="journal article" date="2016" name="Genome Biol. Evol.">
        <title>Gene Family Evolution Reflects Adaptation to Soil Environmental Stressors in the Genome of the Collembolan Orchesella cincta.</title>
        <authorList>
            <person name="Faddeeva-Vakhrusheva A."/>
            <person name="Derks M.F."/>
            <person name="Anvar S.Y."/>
            <person name="Agamennone V."/>
            <person name="Suring W."/>
            <person name="Smit S."/>
            <person name="van Straalen N.M."/>
            <person name="Roelofs D."/>
        </authorList>
    </citation>
    <scope>NUCLEOTIDE SEQUENCE [LARGE SCALE GENOMIC DNA]</scope>
    <source>
        <tissue evidence="2">Mixed pool</tissue>
    </source>
</reference>
<feature type="transmembrane region" description="Helical" evidence="1">
    <location>
        <begin position="163"/>
        <end position="186"/>
    </location>
</feature>
<accession>A0A1D2MLA4</accession>
<evidence type="ECO:0000256" key="1">
    <source>
        <dbReference type="SAM" id="Phobius"/>
    </source>
</evidence>
<feature type="transmembrane region" description="Helical" evidence="1">
    <location>
        <begin position="44"/>
        <end position="64"/>
    </location>
</feature>
<evidence type="ECO:0000313" key="2">
    <source>
        <dbReference type="EMBL" id="ODM93681.1"/>
    </source>
</evidence>